<organism evidence="7 8">
    <name type="scientific">Elaphomyces granulatus</name>
    <dbReference type="NCBI Taxonomy" id="519963"/>
    <lineage>
        <taxon>Eukaryota</taxon>
        <taxon>Fungi</taxon>
        <taxon>Dikarya</taxon>
        <taxon>Ascomycota</taxon>
        <taxon>Pezizomycotina</taxon>
        <taxon>Eurotiomycetes</taxon>
        <taxon>Eurotiomycetidae</taxon>
        <taxon>Eurotiales</taxon>
        <taxon>Elaphomycetaceae</taxon>
        <taxon>Elaphomyces</taxon>
    </lineage>
</organism>
<dbReference type="EMBL" id="NPHW01003756">
    <property type="protein sequence ID" value="OXV08998.1"/>
    <property type="molecule type" value="Genomic_DNA"/>
</dbReference>
<keyword evidence="4" id="KW-0862">Zinc</keyword>
<evidence type="ECO:0000256" key="6">
    <source>
        <dbReference type="SAM" id="MobiDB-lite"/>
    </source>
</evidence>
<keyword evidence="2" id="KW-0479">Metal-binding</keyword>
<comment type="subcellular location">
    <subcellularLocation>
        <location evidence="1">Nucleus</location>
    </subcellularLocation>
</comment>
<dbReference type="PANTHER" id="PTHR46481:SF10">
    <property type="entry name" value="ZINC FINGER BED DOMAIN-CONTAINING PROTEIN 39"/>
    <property type="match status" value="1"/>
</dbReference>
<evidence type="ECO:0000256" key="1">
    <source>
        <dbReference type="ARBA" id="ARBA00004123"/>
    </source>
</evidence>
<evidence type="ECO:0000256" key="3">
    <source>
        <dbReference type="ARBA" id="ARBA00022771"/>
    </source>
</evidence>
<keyword evidence="5" id="KW-0539">Nucleus</keyword>
<evidence type="ECO:0000313" key="7">
    <source>
        <dbReference type="EMBL" id="OXV08998.1"/>
    </source>
</evidence>
<sequence>MSFSSNPFVRRTARRHRRQDYQALNNGMDSLRSESSTDVYAEDYSSHSSSESPRAISLERELSPQDNPMSSEAISLTQETPPPPPSSSLPTNPRLGKRKERKDKSYSSWAHENFWITELDKTWSRKGGPLKKDRLLVCKKFSWSSTDSARHGSTSNLLTHLQTKHRIKPTSAGAPSAPNTSIDRFLTTRQPFTAVEHPAFRALFAITETNLPIKTADTLRNRIETEFCKERSRLRQELDSTCKSIALSLDGWTSENQVGILAVIGHWTTPEFEKKEALLEFTEIHGPHSGESMTEILLAMLEDFRIAPKLLTITGDNAGNNGTLCNYLHSELLKKYDDDDDQFRSKQEQRL</sequence>
<protein>
    <recommendedName>
        <fullName evidence="9">BED-type domain-containing protein</fullName>
    </recommendedName>
</protein>
<name>A0A232LY71_9EURO</name>
<dbReference type="GO" id="GO:0008270">
    <property type="term" value="F:zinc ion binding"/>
    <property type="evidence" value="ECO:0007669"/>
    <property type="project" value="UniProtKB-KW"/>
</dbReference>
<feature type="non-terminal residue" evidence="7">
    <location>
        <position position="351"/>
    </location>
</feature>
<accession>A0A232LY71</accession>
<feature type="region of interest" description="Disordered" evidence="6">
    <location>
        <begin position="1"/>
        <end position="104"/>
    </location>
</feature>
<comment type="caution">
    <text evidence="7">The sequence shown here is derived from an EMBL/GenBank/DDBJ whole genome shotgun (WGS) entry which is preliminary data.</text>
</comment>
<dbReference type="OrthoDB" id="2976890at2759"/>
<dbReference type="AlphaFoldDB" id="A0A232LY71"/>
<evidence type="ECO:0000256" key="2">
    <source>
        <dbReference type="ARBA" id="ARBA00022723"/>
    </source>
</evidence>
<evidence type="ECO:0008006" key="9">
    <source>
        <dbReference type="Google" id="ProtNLM"/>
    </source>
</evidence>
<dbReference type="PANTHER" id="PTHR46481">
    <property type="entry name" value="ZINC FINGER BED DOMAIN-CONTAINING PROTEIN 4"/>
    <property type="match status" value="1"/>
</dbReference>
<feature type="compositionally biased region" description="Polar residues" evidence="6">
    <location>
        <begin position="22"/>
        <end position="38"/>
    </location>
</feature>
<gene>
    <name evidence="7" type="ORF">Egran_03239</name>
</gene>
<evidence type="ECO:0000256" key="4">
    <source>
        <dbReference type="ARBA" id="ARBA00022833"/>
    </source>
</evidence>
<dbReference type="GO" id="GO:0005634">
    <property type="term" value="C:nucleus"/>
    <property type="evidence" value="ECO:0007669"/>
    <property type="project" value="UniProtKB-SubCell"/>
</dbReference>
<proteinExistence type="predicted"/>
<reference evidence="7 8" key="1">
    <citation type="journal article" date="2015" name="Environ. Microbiol.">
        <title>Metagenome sequence of Elaphomyces granulatus from sporocarp tissue reveals Ascomycota ectomycorrhizal fingerprints of genome expansion and a Proteobacteria-rich microbiome.</title>
        <authorList>
            <person name="Quandt C.A."/>
            <person name="Kohler A."/>
            <person name="Hesse C.N."/>
            <person name="Sharpton T.J."/>
            <person name="Martin F."/>
            <person name="Spatafora J.W."/>
        </authorList>
    </citation>
    <scope>NUCLEOTIDE SEQUENCE [LARGE SCALE GENOMIC DNA]</scope>
    <source>
        <strain evidence="7 8">OSC145934</strain>
    </source>
</reference>
<evidence type="ECO:0000256" key="5">
    <source>
        <dbReference type="ARBA" id="ARBA00023242"/>
    </source>
</evidence>
<dbReference type="Proteomes" id="UP000243515">
    <property type="component" value="Unassembled WGS sequence"/>
</dbReference>
<feature type="compositionally biased region" description="Polar residues" evidence="6">
    <location>
        <begin position="64"/>
        <end position="79"/>
    </location>
</feature>
<evidence type="ECO:0000313" key="8">
    <source>
        <dbReference type="Proteomes" id="UP000243515"/>
    </source>
</evidence>
<dbReference type="InterPro" id="IPR052035">
    <property type="entry name" value="ZnF_BED_domain_contain"/>
</dbReference>
<keyword evidence="3" id="KW-0863">Zinc-finger</keyword>
<keyword evidence="8" id="KW-1185">Reference proteome</keyword>